<feature type="transmembrane region" description="Helical" evidence="2">
    <location>
        <begin position="323"/>
        <end position="342"/>
    </location>
</feature>
<feature type="transmembrane region" description="Helical" evidence="2">
    <location>
        <begin position="575"/>
        <end position="595"/>
    </location>
</feature>
<keyword evidence="1" id="KW-0813">Transport</keyword>
<feature type="transmembrane region" description="Helical" evidence="2">
    <location>
        <begin position="64"/>
        <end position="84"/>
    </location>
</feature>
<evidence type="ECO:0000259" key="3">
    <source>
        <dbReference type="Pfam" id="PF06808"/>
    </source>
</evidence>
<feature type="transmembrane region" description="Helical" evidence="2">
    <location>
        <begin position="190"/>
        <end position="212"/>
    </location>
</feature>
<dbReference type="Pfam" id="PF06808">
    <property type="entry name" value="DctM"/>
    <property type="match status" value="1"/>
</dbReference>
<feature type="transmembrane region" description="Helical" evidence="2">
    <location>
        <begin position="152"/>
        <end position="170"/>
    </location>
</feature>
<feature type="transmembrane region" description="Helical" evidence="2">
    <location>
        <begin position="129"/>
        <end position="145"/>
    </location>
</feature>
<geneLocation type="plasmid" evidence="5">
    <name>pAzo2</name>
</geneLocation>
<dbReference type="InterPro" id="IPR010656">
    <property type="entry name" value="DctM"/>
</dbReference>
<feature type="transmembrane region" description="Helical" evidence="2">
    <location>
        <begin position="96"/>
        <end position="114"/>
    </location>
</feature>
<feature type="transmembrane region" description="Helical" evidence="2">
    <location>
        <begin position="285"/>
        <end position="311"/>
    </location>
</feature>
<dbReference type="eggNOG" id="COG4666">
    <property type="taxonomic scope" value="Bacteria"/>
</dbReference>
<accession>Q5NWI1</accession>
<feature type="transmembrane region" description="Helical" evidence="2">
    <location>
        <begin position="426"/>
        <end position="449"/>
    </location>
</feature>
<protein>
    <submittedName>
        <fullName evidence="4">Hypothetical conserved protein</fullName>
    </submittedName>
</protein>
<evidence type="ECO:0000256" key="2">
    <source>
        <dbReference type="SAM" id="Phobius"/>
    </source>
</evidence>
<comment type="function">
    <text evidence="1">Part of the tripartite ATP-independent periplasmic (TRAP) transport system.</text>
</comment>
<dbReference type="AlphaFoldDB" id="Q5NWI1"/>
<feature type="transmembrane region" description="Helical" evidence="2">
    <location>
        <begin position="363"/>
        <end position="383"/>
    </location>
</feature>
<dbReference type="NCBIfam" id="TIGR02123">
    <property type="entry name" value="TRAP_fused"/>
    <property type="match status" value="1"/>
</dbReference>
<keyword evidence="5" id="KW-1185">Reference proteome</keyword>
<feature type="transmembrane region" description="Helical" evidence="2">
    <location>
        <begin position="513"/>
        <end position="534"/>
    </location>
</feature>
<evidence type="ECO:0000313" key="5">
    <source>
        <dbReference type="Proteomes" id="UP000006552"/>
    </source>
</evidence>
<dbReference type="Proteomes" id="UP000006552">
    <property type="component" value="Plasmid 2"/>
</dbReference>
<dbReference type="EMBL" id="CR555308">
    <property type="protein sequence ID" value="CAI10583.1"/>
    <property type="molecule type" value="Genomic_DNA"/>
</dbReference>
<dbReference type="KEGG" id="eba:p2A96"/>
<keyword evidence="2" id="KW-0812">Transmembrane</keyword>
<dbReference type="GO" id="GO:0005886">
    <property type="term" value="C:plasma membrane"/>
    <property type="evidence" value="ECO:0007669"/>
    <property type="project" value="UniProtKB-SubCell"/>
</dbReference>
<reference evidence="4 5" key="1">
    <citation type="journal article" date="2005" name="Arch. Microbiol.">
        <title>The genome sequence of an anaerobic aromatic-degrading denitrifying bacterium, strain EbN1.</title>
        <authorList>
            <person name="Rabus R."/>
            <person name="Kube M."/>
            <person name="Heider J."/>
            <person name="Beck A."/>
            <person name="Heitmann K."/>
            <person name="Widdel F."/>
            <person name="Reinhardt R."/>
        </authorList>
    </citation>
    <scope>NUCLEOTIDE SEQUENCE [LARGE SCALE GENOMIC DNA]</scope>
    <source>
        <strain evidence="4 5">EbN1</strain>
        <plasmid evidence="5">Plasmid pAzo2</plasmid>
    </source>
</reference>
<organism evidence="4 5">
    <name type="scientific">Aromatoleum aromaticum (strain DSM 19018 / LMG 30748 / EbN1)</name>
    <name type="common">Azoarcus sp. (strain EbN1)</name>
    <dbReference type="NCBI Taxonomy" id="76114"/>
    <lineage>
        <taxon>Bacteria</taxon>
        <taxon>Pseudomonadati</taxon>
        <taxon>Pseudomonadota</taxon>
        <taxon>Betaproteobacteria</taxon>
        <taxon>Rhodocyclales</taxon>
        <taxon>Rhodocyclaceae</taxon>
        <taxon>Aromatoleum</taxon>
    </lineage>
</organism>
<gene>
    <name evidence="4" type="ORF">p2A96</name>
</gene>
<evidence type="ECO:0000256" key="1">
    <source>
        <dbReference type="RuleBase" id="RU369079"/>
    </source>
</evidence>
<feature type="domain" description="TRAP C4-dicarboxylate transport system permease DctM subunit" evidence="3">
    <location>
        <begin position="141"/>
        <end position="570"/>
    </location>
</feature>
<keyword evidence="1" id="KW-0997">Cell inner membrane</keyword>
<dbReference type="PANTHER" id="PTHR43849:SF2">
    <property type="entry name" value="BLL3936 PROTEIN"/>
    <property type="match status" value="1"/>
</dbReference>
<dbReference type="HOGENOM" id="CLU_007041_3_1_4"/>
<keyword evidence="2" id="KW-1133">Transmembrane helix</keyword>
<proteinExistence type="predicted"/>
<feature type="transmembrane region" description="Helical" evidence="2">
    <location>
        <begin position="487"/>
        <end position="507"/>
    </location>
</feature>
<name>Q5NWI1_AROAE</name>
<dbReference type="PANTHER" id="PTHR43849">
    <property type="entry name" value="BLL3936 PROTEIN"/>
    <property type="match status" value="1"/>
</dbReference>
<sequence length="656" mass="68610">MVCRRSLHWGEPSMSSMSLDFFSKFFTTGARRDPASWAGKLLKPFAALVALGIVWVTTIQIVQIYAMTIVFLGLMLALVFLTTGATAASSRERVPLCDLLFAAASMGISAYFWFHNERIVTRITLLDELTLWDIICGSGLLLITLEATRRTVGPGLTTIVLVFLGYNLWGDRLPGVLGHGSIDYLHFLDILAFTTDGIFGAPIRVALTYVFLFGLFGTFLSRTGGGDFFFDAASAVSGKSPGGPAKIAVVSSGLYGTISGSPTADVVTTGSITIPMMKKLGYSGALAGGIEVAASTGGSILPPVMGSAAFIMAEFTGIRYTDIALAGILPAFLYYFCVYLQVHLNSLKLGIAGLDKVPAFGDTMRRGGMFLVPLIALVVALLIGYSPNFVAAFGTLAVIAVAMYKRETRLSFKGFYEILAEATLRVVPVVAACAAAGLVVGGLSMTGLGAKVTELIFLLAGTDLFLSLVVAAVITLVLGMGMPTPSVYILAAVLVAPALTKLGVSLIAAHLFLVYYASLSAMTPPIAVAAFAAAPIALANPLAVGLAAVRMAMIAFVVPFAFVYNNGILLSGAPLQIAFACLAVILAVACLCLAAEGFWKRPLGIVQRLCFLVAGLGLLTPSPQVQVAGGIAAVFGAWMAIRVSSGVDDRHGTSTP</sequence>
<keyword evidence="2" id="KW-0472">Membrane</keyword>
<keyword evidence="4" id="KW-0614">Plasmid</keyword>
<feature type="transmembrane region" description="Helical" evidence="2">
    <location>
        <begin position="541"/>
        <end position="563"/>
    </location>
</feature>
<feature type="transmembrane region" description="Helical" evidence="2">
    <location>
        <begin position="455"/>
        <end position="480"/>
    </location>
</feature>
<evidence type="ECO:0000313" key="4">
    <source>
        <dbReference type="EMBL" id="CAI10583.1"/>
    </source>
</evidence>
<keyword evidence="1" id="KW-1003">Cell membrane</keyword>
<dbReference type="InterPro" id="IPR011853">
    <property type="entry name" value="TRAP_DctM-Dct_fused"/>
</dbReference>
<dbReference type="GO" id="GO:0022857">
    <property type="term" value="F:transmembrane transporter activity"/>
    <property type="evidence" value="ECO:0007669"/>
    <property type="project" value="UniProtKB-UniRule"/>
</dbReference>
<comment type="subcellular location">
    <subcellularLocation>
        <location evidence="1">Cell inner membrane</location>
        <topology evidence="1">Multi-pass membrane protein</topology>
    </subcellularLocation>
</comment>
<feature type="transmembrane region" description="Helical" evidence="2">
    <location>
        <begin position="41"/>
        <end position="58"/>
    </location>
</feature>